<evidence type="ECO:0000313" key="4">
    <source>
        <dbReference type="EMBL" id="MEE2526409.1"/>
    </source>
</evidence>
<dbReference type="SMART" id="SM00448">
    <property type="entry name" value="REC"/>
    <property type="match status" value="1"/>
</dbReference>
<evidence type="ECO:0000313" key="5">
    <source>
        <dbReference type="Proteomes" id="UP001354971"/>
    </source>
</evidence>
<dbReference type="PROSITE" id="PS50110">
    <property type="entry name" value="RESPONSE_REGULATORY"/>
    <property type="match status" value="1"/>
</dbReference>
<proteinExistence type="predicted"/>
<dbReference type="Proteomes" id="UP001354971">
    <property type="component" value="Unassembled WGS sequence"/>
</dbReference>
<dbReference type="Gene3D" id="3.40.50.2300">
    <property type="match status" value="1"/>
</dbReference>
<dbReference type="RefSeq" id="WP_330199072.1">
    <property type="nucleotide sequence ID" value="NZ_JAZDRP010000004.1"/>
</dbReference>
<dbReference type="EMBL" id="JAZDRP010000004">
    <property type="protein sequence ID" value="MEE2526409.1"/>
    <property type="molecule type" value="Genomic_DNA"/>
</dbReference>
<keyword evidence="5" id="KW-1185">Reference proteome</keyword>
<evidence type="ECO:0000256" key="1">
    <source>
        <dbReference type="PROSITE-ProRule" id="PRU00169"/>
    </source>
</evidence>
<feature type="region of interest" description="Disordered" evidence="2">
    <location>
        <begin position="145"/>
        <end position="175"/>
    </location>
</feature>
<dbReference type="InterPro" id="IPR052048">
    <property type="entry name" value="ST_Response_Regulator"/>
</dbReference>
<organism evidence="4 5">
    <name type="scientific">Hyphobacterium lacteum</name>
    <dbReference type="NCBI Taxonomy" id="3116575"/>
    <lineage>
        <taxon>Bacteria</taxon>
        <taxon>Pseudomonadati</taxon>
        <taxon>Pseudomonadota</taxon>
        <taxon>Alphaproteobacteria</taxon>
        <taxon>Maricaulales</taxon>
        <taxon>Maricaulaceae</taxon>
        <taxon>Hyphobacterium</taxon>
    </lineage>
</organism>
<dbReference type="SUPFAM" id="SSF52172">
    <property type="entry name" value="CheY-like"/>
    <property type="match status" value="1"/>
</dbReference>
<feature type="compositionally biased region" description="Acidic residues" evidence="2">
    <location>
        <begin position="164"/>
        <end position="175"/>
    </location>
</feature>
<dbReference type="PANTHER" id="PTHR43228:SF1">
    <property type="entry name" value="TWO-COMPONENT RESPONSE REGULATOR ARR22"/>
    <property type="match status" value="1"/>
</dbReference>
<gene>
    <name evidence="4" type="ORF">V0U79_08525</name>
</gene>
<dbReference type="InterPro" id="IPR011006">
    <property type="entry name" value="CheY-like_superfamily"/>
</dbReference>
<accession>A0ABU7LSU7</accession>
<comment type="caution">
    <text evidence="4">The sequence shown here is derived from an EMBL/GenBank/DDBJ whole genome shotgun (WGS) entry which is preliminary data.</text>
</comment>
<reference evidence="4 5" key="1">
    <citation type="submission" date="2024-01" db="EMBL/GenBank/DDBJ databases">
        <title>Hyphobacterium bacterium isolated from marine sediment.</title>
        <authorList>
            <person name="Zhao S."/>
        </authorList>
    </citation>
    <scope>NUCLEOTIDE SEQUENCE [LARGE SCALE GENOMIC DNA]</scope>
    <source>
        <strain evidence="5">HN65</strain>
    </source>
</reference>
<protein>
    <submittedName>
        <fullName evidence="4">Response regulator</fullName>
    </submittedName>
</protein>
<feature type="domain" description="Response regulatory" evidence="3">
    <location>
        <begin position="9"/>
        <end position="128"/>
    </location>
</feature>
<dbReference type="InterPro" id="IPR001789">
    <property type="entry name" value="Sig_transdc_resp-reg_receiver"/>
</dbReference>
<keyword evidence="1" id="KW-0597">Phosphoprotein</keyword>
<dbReference type="Pfam" id="PF00072">
    <property type="entry name" value="Response_reg"/>
    <property type="match status" value="1"/>
</dbReference>
<name>A0ABU7LSU7_9PROT</name>
<sequence length="175" mass="20313">MAGSFERVRVLIVEDNPHMSAILRTILQGFGVRTIHECRDAETAWQNLETLSPDILIVDLFLEEMDGLELSRLVRNDDRSPNKYLPIVMVTAHTERSRVLQAINAGVNEYLAKPVRPIDLFERIVSLIERPRRFVRAPDYFGPDRRRRQDSAYTGPWRRSTDEQHDDLEEDLDVA</sequence>
<dbReference type="PANTHER" id="PTHR43228">
    <property type="entry name" value="TWO-COMPONENT RESPONSE REGULATOR"/>
    <property type="match status" value="1"/>
</dbReference>
<evidence type="ECO:0000256" key="2">
    <source>
        <dbReference type="SAM" id="MobiDB-lite"/>
    </source>
</evidence>
<evidence type="ECO:0000259" key="3">
    <source>
        <dbReference type="PROSITE" id="PS50110"/>
    </source>
</evidence>
<feature type="modified residue" description="4-aspartylphosphate" evidence="1">
    <location>
        <position position="59"/>
    </location>
</feature>